<name>A0ABN9C6P4_9NEOB</name>
<sequence>MWRWKTHPPITAPASRLSCCHLCLKENLCCRDTAFSTHRAVVPMWTAEF</sequence>
<protein>
    <submittedName>
        <fullName evidence="1">Uncharacterized protein</fullName>
    </submittedName>
</protein>
<evidence type="ECO:0000313" key="2">
    <source>
        <dbReference type="Proteomes" id="UP001162483"/>
    </source>
</evidence>
<evidence type="ECO:0000313" key="1">
    <source>
        <dbReference type="EMBL" id="CAI9554912.1"/>
    </source>
</evidence>
<organism evidence="1 2">
    <name type="scientific">Staurois parvus</name>
    <dbReference type="NCBI Taxonomy" id="386267"/>
    <lineage>
        <taxon>Eukaryota</taxon>
        <taxon>Metazoa</taxon>
        <taxon>Chordata</taxon>
        <taxon>Craniata</taxon>
        <taxon>Vertebrata</taxon>
        <taxon>Euteleostomi</taxon>
        <taxon>Amphibia</taxon>
        <taxon>Batrachia</taxon>
        <taxon>Anura</taxon>
        <taxon>Neobatrachia</taxon>
        <taxon>Ranoidea</taxon>
        <taxon>Ranidae</taxon>
        <taxon>Staurois</taxon>
    </lineage>
</organism>
<accession>A0ABN9C6P4</accession>
<dbReference type="EMBL" id="CATNWA010007835">
    <property type="protein sequence ID" value="CAI9554912.1"/>
    <property type="molecule type" value="Genomic_DNA"/>
</dbReference>
<keyword evidence="2" id="KW-1185">Reference proteome</keyword>
<reference evidence="1" key="1">
    <citation type="submission" date="2023-05" db="EMBL/GenBank/DDBJ databases">
        <authorList>
            <person name="Stuckert A."/>
        </authorList>
    </citation>
    <scope>NUCLEOTIDE SEQUENCE</scope>
</reference>
<comment type="caution">
    <text evidence="1">The sequence shown here is derived from an EMBL/GenBank/DDBJ whole genome shotgun (WGS) entry which is preliminary data.</text>
</comment>
<gene>
    <name evidence="1" type="ORF">SPARVUS_LOCUS4293624</name>
</gene>
<proteinExistence type="predicted"/>
<dbReference type="Proteomes" id="UP001162483">
    <property type="component" value="Unassembled WGS sequence"/>
</dbReference>